<organism evidence="1 2">
    <name type="scientific">Sulfitobacter geojensis</name>
    <dbReference type="NCBI Taxonomy" id="1342299"/>
    <lineage>
        <taxon>Bacteria</taxon>
        <taxon>Pseudomonadati</taxon>
        <taxon>Pseudomonadota</taxon>
        <taxon>Alphaproteobacteria</taxon>
        <taxon>Rhodobacterales</taxon>
        <taxon>Roseobacteraceae</taxon>
        <taxon>Sulfitobacter</taxon>
    </lineage>
</organism>
<keyword evidence="2" id="KW-1185">Reference proteome</keyword>
<gene>
    <name evidence="1" type="ORF">JQV55_14535</name>
</gene>
<accession>A0AAE2W060</accession>
<dbReference type="RefSeq" id="WP_203242750.1">
    <property type="nucleotide sequence ID" value="NZ_CANKZB010000001.1"/>
</dbReference>
<dbReference type="InterPro" id="IPR036568">
    <property type="entry name" value="GGCT-like_sf"/>
</dbReference>
<comment type="caution">
    <text evidence="1">The sequence shown here is derived from an EMBL/GenBank/DDBJ whole genome shotgun (WGS) entry which is preliminary data.</text>
</comment>
<dbReference type="Gene3D" id="3.10.490.10">
    <property type="entry name" value="Gamma-glutamyl cyclotransferase-like"/>
    <property type="match status" value="1"/>
</dbReference>
<reference evidence="1 2" key="1">
    <citation type="submission" date="2021-01" db="EMBL/GenBank/DDBJ databases">
        <title>Diatom-associated Roseobacters Show Island Model of Population Structure.</title>
        <authorList>
            <person name="Qu L."/>
            <person name="Feng X."/>
            <person name="Chen Y."/>
            <person name="Li L."/>
            <person name="Wang X."/>
            <person name="Hu Z."/>
            <person name="Wang H."/>
            <person name="Luo H."/>
        </authorList>
    </citation>
    <scope>NUCLEOTIDE SEQUENCE [LARGE SCALE GENOMIC DNA]</scope>
    <source>
        <strain evidence="1 2">TR60-84</strain>
    </source>
</reference>
<dbReference type="CDD" id="cd06661">
    <property type="entry name" value="GGCT_like"/>
    <property type="match status" value="1"/>
</dbReference>
<name>A0AAE2W060_9RHOB</name>
<evidence type="ECO:0000313" key="2">
    <source>
        <dbReference type="Proteomes" id="UP000732193"/>
    </source>
</evidence>
<dbReference type="AlphaFoldDB" id="A0AAE2W060"/>
<dbReference type="InterPro" id="IPR013024">
    <property type="entry name" value="GGCT-like"/>
</dbReference>
<dbReference type="SUPFAM" id="SSF110857">
    <property type="entry name" value="Gamma-glutamyl cyclotransferase-like"/>
    <property type="match status" value="1"/>
</dbReference>
<protein>
    <submittedName>
        <fullName evidence="1">Gamma-glutamylcyclotransferase</fullName>
    </submittedName>
</protein>
<dbReference type="Proteomes" id="UP000732193">
    <property type="component" value="Unassembled WGS sequence"/>
</dbReference>
<evidence type="ECO:0000313" key="1">
    <source>
        <dbReference type="EMBL" id="MBM1714785.1"/>
    </source>
</evidence>
<sequence>MTPYFFGYGSLVNRDTHSYPDAHPAQLVGWRRAWVRSAAFDRIFLSVTLDPETTISGLIAAVPDADWAALDARETGYARLSSGGAVQHPLTPAPDIAHYAVPVSQQGHTTANTIILSYLDVVVQGFLREFGEDGVQAFFDTTDGWDTPILNDRAAPQYPRHKVLTKAETALVDHHLNRLSARVE</sequence>
<proteinExistence type="predicted"/>
<dbReference type="EMBL" id="JAFBRM010000003">
    <property type="protein sequence ID" value="MBM1714785.1"/>
    <property type="molecule type" value="Genomic_DNA"/>
</dbReference>